<comment type="caution">
    <text evidence="3">The sequence shown here is derived from an EMBL/GenBank/DDBJ whole genome shotgun (WGS) entry which is preliminary data.</text>
</comment>
<keyword evidence="4" id="KW-1185">Reference proteome</keyword>
<name>A0AAV2B8A4_9ARAC</name>
<accession>A0AAV2B8A4</accession>
<evidence type="ECO:0000313" key="2">
    <source>
        <dbReference type="EMBL" id="CAL1292084.1"/>
    </source>
</evidence>
<feature type="compositionally biased region" description="Basic residues" evidence="1">
    <location>
        <begin position="27"/>
        <end position="44"/>
    </location>
</feature>
<evidence type="ECO:0000313" key="4">
    <source>
        <dbReference type="Proteomes" id="UP001497382"/>
    </source>
</evidence>
<dbReference type="EMBL" id="CAXIEN010000298">
    <property type="protein sequence ID" value="CAL1292086.1"/>
    <property type="molecule type" value="Genomic_DNA"/>
</dbReference>
<proteinExistence type="predicted"/>
<sequence>MRLEKVEKEPGVRELVCCDVVWFGPKRRRQPASRWKSAKPRPNHHLLNSNSTDAGENSGSTRKNLENATTGVRRGGRAVKSPSEHLELKPMAPERSAQQNE</sequence>
<dbReference type="AlphaFoldDB" id="A0AAV2B8A4"/>
<dbReference type="EMBL" id="CAXIEN010000298">
    <property type="protein sequence ID" value="CAL1292084.1"/>
    <property type="molecule type" value="Genomic_DNA"/>
</dbReference>
<feature type="region of interest" description="Disordered" evidence="1">
    <location>
        <begin position="27"/>
        <end position="101"/>
    </location>
</feature>
<evidence type="ECO:0000256" key="1">
    <source>
        <dbReference type="SAM" id="MobiDB-lite"/>
    </source>
</evidence>
<gene>
    <name evidence="2" type="ORF">LARSCL_LOCUS17454</name>
    <name evidence="3" type="ORF">LARSCL_LOCUS17456</name>
</gene>
<organism evidence="3 4">
    <name type="scientific">Larinioides sclopetarius</name>
    <dbReference type="NCBI Taxonomy" id="280406"/>
    <lineage>
        <taxon>Eukaryota</taxon>
        <taxon>Metazoa</taxon>
        <taxon>Ecdysozoa</taxon>
        <taxon>Arthropoda</taxon>
        <taxon>Chelicerata</taxon>
        <taxon>Arachnida</taxon>
        <taxon>Araneae</taxon>
        <taxon>Araneomorphae</taxon>
        <taxon>Entelegynae</taxon>
        <taxon>Araneoidea</taxon>
        <taxon>Araneidae</taxon>
        <taxon>Larinioides</taxon>
    </lineage>
</organism>
<evidence type="ECO:0000313" key="3">
    <source>
        <dbReference type="EMBL" id="CAL1292086.1"/>
    </source>
</evidence>
<feature type="compositionally biased region" description="Polar residues" evidence="1">
    <location>
        <begin position="46"/>
        <end position="70"/>
    </location>
</feature>
<reference evidence="3 4" key="1">
    <citation type="submission" date="2024-04" db="EMBL/GenBank/DDBJ databases">
        <authorList>
            <person name="Rising A."/>
            <person name="Reimegard J."/>
            <person name="Sonavane S."/>
            <person name="Akerstrom W."/>
            <person name="Nylinder S."/>
            <person name="Hedman E."/>
            <person name="Kallberg Y."/>
        </authorList>
    </citation>
    <scope>NUCLEOTIDE SEQUENCE [LARGE SCALE GENOMIC DNA]</scope>
</reference>
<protein>
    <submittedName>
        <fullName evidence="3">Uncharacterized protein</fullName>
    </submittedName>
</protein>
<dbReference type="Proteomes" id="UP001497382">
    <property type="component" value="Unassembled WGS sequence"/>
</dbReference>